<dbReference type="PANTHER" id="PTHR33237">
    <property type="entry name" value="F2P16.13 PROTEIN-RELATED"/>
    <property type="match status" value="1"/>
</dbReference>
<sequence>MAFNCLDASSSASLAFKTFLRFVDDNWLSLQRYKMSTQSWDASAVIGLCAAIMLKRQAQRKHRAVSQDPGTDSSARWPEPEPGSTNWITIRRVLMESMRWSEANKWEEGSGGSGSASGRGMLPPSVLGFERCESSMGWQSHNSLSAVWQRPILMGEKCELPRYSGLILYDERGRLLDHSLTSSRKENIHEVNKGACLFASHTDPVSYN</sequence>
<dbReference type="EMBL" id="JAPFFK010000003">
    <property type="protein sequence ID" value="KAJ6770178.1"/>
    <property type="molecule type" value="Genomic_DNA"/>
</dbReference>
<evidence type="ECO:0000313" key="2">
    <source>
        <dbReference type="EMBL" id="KAJ6770178.1"/>
    </source>
</evidence>
<dbReference type="PANTHER" id="PTHR33237:SF21">
    <property type="entry name" value="TRANSMEMBRANE PROTEIN"/>
    <property type="match status" value="1"/>
</dbReference>
<keyword evidence="3" id="KW-1185">Reference proteome</keyword>
<protein>
    <submittedName>
        <fullName evidence="2">F2P16.13 PROTEIN-RELATED</fullName>
    </submittedName>
</protein>
<gene>
    <name evidence="2" type="ORF">OIU79_020921</name>
</gene>
<reference evidence="2" key="1">
    <citation type="submission" date="2022-11" db="EMBL/GenBank/DDBJ databases">
        <authorList>
            <person name="Hyden B.L."/>
            <person name="Feng K."/>
            <person name="Yates T."/>
            <person name="Jawdy S."/>
            <person name="Smart L.B."/>
            <person name="Muchero W."/>
        </authorList>
    </citation>
    <scope>NUCLEOTIDE SEQUENCE</scope>
    <source>
        <tissue evidence="2">Shoot tip</tissue>
    </source>
</reference>
<feature type="region of interest" description="Disordered" evidence="1">
    <location>
        <begin position="62"/>
        <end position="84"/>
    </location>
</feature>
<evidence type="ECO:0000256" key="1">
    <source>
        <dbReference type="SAM" id="MobiDB-lite"/>
    </source>
</evidence>
<comment type="caution">
    <text evidence="2">The sequence shown here is derived from an EMBL/GenBank/DDBJ whole genome shotgun (WGS) entry which is preliminary data.</text>
</comment>
<evidence type="ECO:0000313" key="3">
    <source>
        <dbReference type="Proteomes" id="UP001151532"/>
    </source>
</evidence>
<reference evidence="2" key="2">
    <citation type="journal article" date="2023" name="Int. J. Mol. Sci.">
        <title>De Novo Assembly and Annotation of 11 Diverse Shrub Willow (Salix) Genomes Reveals Novel Gene Organization in Sex-Linked Regions.</title>
        <authorList>
            <person name="Hyden B."/>
            <person name="Feng K."/>
            <person name="Yates T.B."/>
            <person name="Jawdy S."/>
            <person name="Cereghino C."/>
            <person name="Smart L.B."/>
            <person name="Muchero W."/>
        </authorList>
    </citation>
    <scope>NUCLEOTIDE SEQUENCE</scope>
    <source>
        <tissue evidence="2">Shoot tip</tissue>
    </source>
</reference>
<dbReference type="AlphaFoldDB" id="A0A9Q0WNY7"/>
<organism evidence="2 3">
    <name type="scientific">Salix purpurea</name>
    <name type="common">Purple osier willow</name>
    <dbReference type="NCBI Taxonomy" id="77065"/>
    <lineage>
        <taxon>Eukaryota</taxon>
        <taxon>Viridiplantae</taxon>
        <taxon>Streptophyta</taxon>
        <taxon>Embryophyta</taxon>
        <taxon>Tracheophyta</taxon>
        <taxon>Spermatophyta</taxon>
        <taxon>Magnoliopsida</taxon>
        <taxon>eudicotyledons</taxon>
        <taxon>Gunneridae</taxon>
        <taxon>Pentapetalae</taxon>
        <taxon>rosids</taxon>
        <taxon>fabids</taxon>
        <taxon>Malpighiales</taxon>
        <taxon>Salicaceae</taxon>
        <taxon>Saliceae</taxon>
        <taxon>Salix</taxon>
    </lineage>
</organism>
<accession>A0A9Q0WNY7</accession>
<dbReference type="Proteomes" id="UP001151532">
    <property type="component" value="Chromosome 11"/>
</dbReference>
<proteinExistence type="predicted"/>
<name>A0A9Q0WNY7_SALPP</name>
<dbReference type="OrthoDB" id="1874222at2759"/>